<name>A0ABS6RW97_9BACT</name>
<evidence type="ECO:0000259" key="2">
    <source>
        <dbReference type="PROSITE" id="PS50110"/>
    </source>
</evidence>
<dbReference type="InterPro" id="IPR013783">
    <property type="entry name" value="Ig-like_fold"/>
</dbReference>
<dbReference type="CDD" id="cd14948">
    <property type="entry name" value="BACON"/>
    <property type="match status" value="1"/>
</dbReference>
<dbReference type="Pfam" id="PF13004">
    <property type="entry name" value="BACON"/>
    <property type="match status" value="1"/>
</dbReference>
<dbReference type="Gene3D" id="2.60.40.10">
    <property type="entry name" value="Immunoglobulins"/>
    <property type="match status" value="1"/>
</dbReference>
<dbReference type="EMBL" id="JABXWD010000056">
    <property type="protein sequence ID" value="MBV6340903.1"/>
    <property type="molecule type" value="Genomic_DNA"/>
</dbReference>
<protein>
    <submittedName>
        <fullName evidence="3">Response regulator</fullName>
    </submittedName>
</protein>
<dbReference type="PROSITE" id="PS50110">
    <property type="entry name" value="RESPONSE_REGULATORY"/>
    <property type="match status" value="1"/>
</dbReference>
<keyword evidence="4" id="KW-1185">Reference proteome</keyword>
<keyword evidence="1" id="KW-0597">Phosphoprotein</keyword>
<dbReference type="Proteomes" id="UP001196980">
    <property type="component" value="Unassembled WGS sequence"/>
</dbReference>
<organism evidence="3 4">
    <name type="scientific">Candidatus Magnetobacterium casense</name>
    <dbReference type="NCBI Taxonomy" id="1455061"/>
    <lineage>
        <taxon>Bacteria</taxon>
        <taxon>Pseudomonadati</taxon>
        <taxon>Nitrospirota</taxon>
        <taxon>Thermodesulfovibrionia</taxon>
        <taxon>Thermodesulfovibrionales</taxon>
        <taxon>Candidatus Magnetobacteriaceae</taxon>
        <taxon>Candidatus Magnetobacterium</taxon>
    </lineage>
</organism>
<dbReference type="Gene3D" id="3.40.50.2300">
    <property type="match status" value="1"/>
</dbReference>
<evidence type="ECO:0000313" key="3">
    <source>
        <dbReference type="EMBL" id="MBV6340903.1"/>
    </source>
</evidence>
<dbReference type="InterPro" id="IPR001789">
    <property type="entry name" value="Sig_transdc_resp-reg_receiver"/>
</dbReference>
<dbReference type="Pfam" id="PF00072">
    <property type="entry name" value="Response_reg"/>
    <property type="match status" value="1"/>
</dbReference>
<gene>
    <name evidence="3" type="ORF">HWQ67_04840</name>
</gene>
<dbReference type="SUPFAM" id="SSF52172">
    <property type="entry name" value="CheY-like"/>
    <property type="match status" value="1"/>
</dbReference>
<accession>A0ABS6RW97</accession>
<comment type="caution">
    <text evidence="3">The sequence shown here is derived from an EMBL/GenBank/DDBJ whole genome shotgun (WGS) entry which is preliminary data.</text>
</comment>
<proteinExistence type="predicted"/>
<dbReference type="RefSeq" id="WP_218251518.1">
    <property type="nucleotide sequence ID" value="NZ_JABXWD010000056.1"/>
</dbReference>
<sequence length="214" mass="22732">MRRQKDFLAAGGTGDVTVKASTNTCQWTAMSGVAWITVTSGSAVTGSGVVSYTVAANAGSTTRTGTITIAGQIFTITQGICTYTITPTSKQIGGSGGTDSVNVTATGICPWSAVFDINSAFATITDGYPDVALLDLRMLGVDALDVFKRIKERVPDVEIIIVSGQMAISNTDVDLKELAFDYIVKPVEIDEVTKKSNRPTTNASPIYKEIRRQY</sequence>
<dbReference type="InterPro" id="IPR024361">
    <property type="entry name" value="BACON"/>
</dbReference>
<reference evidence="3 4" key="1">
    <citation type="journal article" date="2020" name="J Geophys Res Biogeosci">
        <title>Magnetotaxis as an Adaptation to Enable Bacterial Shuttling of Microbial Sulfur and Sulfur Cycling Across Aquatic Oxic#Anoxic Interfaces.</title>
        <authorList>
            <person name="Li J."/>
            <person name="Liu P."/>
            <person name="Wang J."/>
            <person name="Roberts A.P."/>
            <person name="Pan Y."/>
        </authorList>
    </citation>
    <scope>NUCLEOTIDE SEQUENCE [LARGE SCALE GENOMIC DNA]</scope>
    <source>
        <strain evidence="3 4">MYR-1_YQ</strain>
    </source>
</reference>
<evidence type="ECO:0000313" key="4">
    <source>
        <dbReference type="Proteomes" id="UP001196980"/>
    </source>
</evidence>
<feature type="modified residue" description="4-aspartylphosphate" evidence="1">
    <location>
        <position position="135"/>
    </location>
</feature>
<evidence type="ECO:0000256" key="1">
    <source>
        <dbReference type="PROSITE-ProRule" id="PRU00169"/>
    </source>
</evidence>
<dbReference type="InterPro" id="IPR011006">
    <property type="entry name" value="CheY-like_superfamily"/>
</dbReference>
<feature type="domain" description="Response regulatory" evidence="2">
    <location>
        <begin position="66"/>
        <end position="200"/>
    </location>
</feature>